<dbReference type="OMA" id="QHRAVIV"/>
<feature type="domain" description="Dynein axonemal assembly factor 11-like CS" evidence="9">
    <location>
        <begin position="227"/>
        <end position="344"/>
    </location>
</feature>
<dbReference type="AlphaFoldDB" id="A0A8B7NWN1"/>
<keyword evidence="5" id="KW-0677">Repeat</keyword>
<dbReference type="PANTHER" id="PTHR18849:SF0">
    <property type="entry name" value="CILIA- AND FLAGELLA-ASSOCIATED PROTEIN 410-RELATED"/>
    <property type="match status" value="1"/>
</dbReference>
<dbReference type="GO" id="GO:0005737">
    <property type="term" value="C:cytoplasm"/>
    <property type="evidence" value="ECO:0007669"/>
    <property type="project" value="UniProtKB-SubCell"/>
</dbReference>
<feature type="compositionally biased region" description="Basic and acidic residues" evidence="8">
    <location>
        <begin position="175"/>
        <end position="193"/>
    </location>
</feature>
<evidence type="ECO:0000256" key="1">
    <source>
        <dbReference type="ARBA" id="ARBA00004138"/>
    </source>
</evidence>
<dbReference type="Proteomes" id="UP000694843">
    <property type="component" value="Unplaced"/>
</dbReference>
<evidence type="ECO:0000256" key="4">
    <source>
        <dbReference type="ARBA" id="ARBA00022614"/>
    </source>
</evidence>
<dbReference type="SUPFAM" id="SSF52058">
    <property type="entry name" value="L domain-like"/>
    <property type="match status" value="1"/>
</dbReference>
<dbReference type="PANTHER" id="PTHR18849">
    <property type="entry name" value="LEUCINE RICH REPEAT PROTEIN"/>
    <property type="match status" value="1"/>
</dbReference>
<evidence type="ECO:0000256" key="5">
    <source>
        <dbReference type="ARBA" id="ARBA00022737"/>
    </source>
</evidence>
<proteinExistence type="predicted"/>
<keyword evidence="10" id="KW-1185">Reference proteome</keyword>
<dbReference type="Gene3D" id="3.80.10.10">
    <property type="entry name" value="Ribonuclease Inhibitor"/>
    <property type="match status" value="1"/>
</dbReference>
<evidence type="ECO:0000313" key="11">
    <source>
        <dbReference type="RefSeq" id="XP_018018142.1"/>
    </source>
</evidence>
<evidence type="ECO:0000256" key="2">
    <source>
        <dbReference type="ARBA" id="ARBA00004496"/>
    </source>
</evidence>
<feature type="compositionally biased region" description="Basic and acidic residues" evidence="8">
    <location>
        <begin position="217"/>
        <end position="226"/>
    </location>
</feature>
<reference evidence="11" key="1">
    <citation type="submission" date="2025-08" db="UniProtKB">
        <authorList>
            <consortium name="RefSeq"/>
        </authorList>
    </citation>
    <scope>IDENTIFICATION</scope>
    <source>
        <tissue evidence="11">Whole organism</tissue>
    </source>
</reference>
<evidence type="ECO:0000256" key="8">
    <source>
        <dbReference type="SAM" id="MobiDB-lite"/>
    </source>
</evidence>
<evidence type="ECO:0000256" key="7">
    <source>
        <dbReference type="ARBA" id="ARBA00023273"/>
    </source>
</evidence>
<dbReference type="InterPro" id="IPR056496">
    <property type="entry name" value="CS_DNAAF11_C"/>
</dbReference>
<name>A0A8B7NWN1_HYAAZ</name>
<comment type="subcellular location">
    <subcellularLocation>
        <location evidence="1">Cell projection</location>
        <location evidence="1">Cilium</location>
    </subcellularLocation>
    <subcellularLocation>
        <location evidence="2">Cytoplasm</location>
    </subcellularLocation>
</comment>
<keyword evidence="6" id="KW-0969">Cilium</keyword>
<dbReference type="InterPro" id="IPR032675">
    <property type="entry name" value="LRR_dom_sf"/>
</dbReference>
<protein>
    <submittedName>
        <fullName evidence="11">Dynein axonemal assembly factor 11</fullName>
    </submittedName>
</protein>
<sequence length="345" mass="39223">MVKVTLELLRRRSEHNDGLVTSLEELALHQLGITDLGQLPVWCPRLRILLLQGNLLSHLGKIGRLKELVYLNLALNNLELLPSSLWQCESLNKLDLTANFIRDLHHTVGVLQNLPCLTELYLMGNPVSSYEGYRSYVVASLPGLLELDGITILRHERIKALQEREVSDAAVARGYKTESRSRAQQKAAHENLREAAAQMSDHSEDDEEFSVRWSQEASDHCPETRLSMHEELERRRRRQAEKDGPPVKKEVRLYAKDGRALNVNEAKINFKFTDDEEHNNYKLEVHTYKHLDPSLLQCEVQPLLVRVVVCGKTLQLVLPGEVRCLEATAQRSSTTGHLLVVMPKA</sequence>
<keyword evidence="3" id="KW-0963">Cytoplasm</keyword>
<dbReference type="KEGG" id="hazt:108674682"/>
<dbReference type="GeneID" id="108674682"/>
<dbReference type="RefSeq" id="XP_018018142.1">
    <property type="nucleotide sequence ID" value="XM_018162653.2"/>
</dbReference>
<accession>A0A8B7NWN1</accession>
<evidence type="ECO:0000313" key="10">
    <source>
        <dbReference type="Proteomes" id="UP000694843"/>
    </source>
</evidence>
<gene>
    <name evidence="11" type="primary">LOC108674682</name>
</gene>
<organism evidence="10 11">
    <name type="scientific">Hyalella azteca</name>
    <name type="common">Amphipod</name>
    <dbReference type="NCBI Taxonomy" id="294128"/>
    <lineage>
        <taxon>Eukaryota</taxon>
        <taxon>Metazoa</taxon>
        <taxon>Ecdysozoa</taxon>
        <taxon>Arthropoda</taxon>
        <taxon>Crustacea</taxon>
        <taxon>Multicrustacea</taxon>
        <taxon>Malacostraca</taxon>
        <taxon>Eumalacostraca</taxon>
        <taxon>Peracarida</taxon>
        <taxon>Amphipoda</taxon>
        <taxon>Senticaudata</taxon>
        <taxon>Talitrida</taxon>
        <taxon>Talitroidea</taxon>
        <taxon>Hyalellidae</taxon>
        <taxon>Hyalella</taxon>
    </lineage>
</organism>
<dbReference type="Pfam" id="PF23602">
    <property type="entry name" value="CS_DNAAF11_C"/>
    <property type="match status" value="1"/>
</dbReference>
<dbReference type="GO" id="GO:0042995">
    <property type="term" value="C:cell projection"/>
    <property type="evidence" value="ECO:0007669"/>
    <property type="project" value="UniProtKB-SubCell"/>
</dbReference>
<keyword evidence="7" id="KW-0966">Cell projection</keyword>
<feature type="region of interest" description="Disordered" evidence="8">
    <location>
        <begin position="172"/>
        <end position="226"/>
    </location>
</feature>
<dbReference type="OrthoDB" id="10250990at2759"/>
<evidence type="ECO:0000256" key="3">
    <source>
        <dbReference type="ARBA" id="ARBA00022490"/>
    </source>
</evidence>
<keyword evidence="4" id="KW-0433">Leucine-rich repeat</keyword>
<evidence type="ECO:0000256" key="6">
    <source>
        <dbReference type="ARBA" id="ARBA00023069"/>
    </source>
</evidence>
<evidence type="ECO:0000259" key="9">
    <source>
        <dbReference type="Pfam" id="PF23602"/>
    </source>
</evidence>